<dbReference type="InterPro" id="IPR020456">
    <property type="entry name" value="Acylphosphatase"/>
</dbReference>
<dbReference type="InterPro" id="IPR017968">
    <property type="entry name" value="Acylphosphatase_CS"/>
</dbReference>
<evidence type="ECO:0000259" key="1">
    <source>
        <dbReference type="PROSITE" id="PS51160"/>
    </source>
</evidence>
<keyword evidence="2" id="KW-0378">Hydrolase</keyword>
<accession>A0A0W8F6Y4</accession>
<name>A0A0W8F6Y4_9ZZZZ</name>
<dbReference type="EC" id="3.6.1.7" evidence="2"/>
<dbReference type="PROSITE" id="PS00151">
    <property type="entry name" value="ACYLPHOSPHATASE_2"/>
    <property type="match status" value="1"/>
</dbReference>
<gene>
    <name evidence="2" type="ORF">ASZ90_014144</name>
</gene>
<dbReference type="AlphaFoldDB" id="A0A0W8F6Y4"/>
<dbReference type="Pfam" id="PF00708">
    <property type="entry name" value="Acylphosphatase"/>
    <property type="match status" value="1"/>
</dbReference>
<dbReference type="InterPro" id="IPR036046">
    <property type="entry name" value="Acylphosphatase-like_dom_sf"/>
</dbReference>
<comment type="caution">
    <text evidence="2">The sequence shown here is derived from an EMBL/GenBank/DDBJ whole genome shotgun (WGS) entry which is preliminary data.</text>
</comment>
<dbReference type="EMBL" id="LNQE01001511">
    <property type="protein sequence ID" value="KUG16163.1"/>
    <property type="molecule type" value="Genomic_DNA"/>
</dbReference>
<dbReference type="InterPro" id="IPR001792">
    <property type="entry name" value="Acylphosphatase-like_dom"/>
</dbReference>
<protein>
    <submittedName>
        <fullName evidence="2">Putative acylphosphate phosphohydrolase</fullName>
        <ecNumber evidence="2">3.6.1.7</ecNumber>
    </submittedName>
</protein>
<dbReference type="Gene3D" id="3.30.70.100">
    <property type="match status" value="1"/>
</dbReference>
<dbReference type="GO" id="GO:0003998">
    <property type="term" value="F:acylphosphatase activity"/>
    <property type="evidence" value="ECO:0007669"/>
    <property type="project" value="UniProtKB-EC"/>
</dbReference>
<dbReference type="PROSITE" id="PS51160">
    <property type="entry name" value="ACYLPHOSPHATASE_3"/>
    <property type="match status" value="1"/>
</dbReference>
<reference evidence="2" key="1">
    <citation type="journal article" date="2015" name="Proc. Natl. Acad. Sci. U.S.A.">
        <title>Networks of energetic and metabolic interactions define dynamics in microbial communities.</title>
        <authorList>
            <person name="Embree M."/>
            <person name="Liu J.K."/>
            <person name="Al-Bassam M.M."/>
            <person name="Zengler K."/>
        </authorList>
    </citation>
    <scope>NUCLEOTIDE SEQUENCE</scope>
</reference>
<feature type="domain" description="Acylphosphatase-like" evidence="1">
    <location>
        <begin position="3"/>
        <end position="89"/>
    </location>
</feature>
<dbReference type="SUPFAM" id="SSF54975">
    <property type="entry name" value="Acylphosphatase/BLUF domain-like"/>
    <property type="match status" value="1"/>
</dbReference>
<dbReference type="PANTHER" id="PTHR47268:SF4">
    <property type="entry name" value="ACYLPHOSPHATASE"/>
    <property type="match status" value="1"/>
</dbReference>
<organism evidence="2">
    <name type="scientific">hydrocarbon metagenome</name>
    <dbReference type="NCBI Taxonomy" id="938273"/>
    <lineage>
        <taxon>unclassified sequences</taxon>
        <taxon>metagenomes</taxon>
        <taxon>ecological metagenomes</taxon>
    </lineage>
</organism>
<proteinExistence type="predicted"/>
<sequence>MMSVHVRVSGRVQGVYYRAYTRDRAKSLGINGWVRNIPGGGVEAVLEGERRQVGEMLKAMKSGPSGSVVLGMELSEIEAKGYNDFEIKY</sequence>
<evidence type="ECO:0000313" key="2">
    <source>
        <dbReference type="EMBL" id="KUG16163.1"/>
    </source>
</evidence>
<dbReference type="PRINTS" id="PR00112">
    <property type="entry name" value="ACYLPHPHTASE"/>
</dbReference>
<dbReference type="PANTHER" id="PTHR47268">
    <property type="entry name" value="ACYLPHOSPHATASE"/>
    <property type="match status" value="1"/>
</dbReference>